<dbReference type="Proteomes" id="UP001451303">
    <property type="component" value="Unassembled WGS sequence"/>
</dbReference>
<feature type="non-terminal residue" evidence="1">
    <location>
        <position position="1"/>
    </location>
</feature>
<evidence type="ECO:0000313" key="2">
    <source>
        <dbReference type="Proteomes" id="UP001451303"/>
    </source>
</evidence>
<organism evidence="1 2">
    <name type="scientific">Neurospora intermedia</name>
    <dbReference type="NCBI Taxonomy" id="5142"/>
    <lineage>
        <taxon>Eukaryota</taxon>
        <taxon>Fungi</taxon>
        <taxon>Dikarya</taxon>
        <taxon>Ascomycota</taxon>
        <taxon>Pezizomycotina</taxon>
        <taxon>Sordariomycetes</taxon>
        <taxon>Sordariomycetidae</taxon>
        <taxon>Sordariales</taxon>
        <taxon>Sordariaceae</taxon>
        <taxon>Neurospora</taxon>
    </lineage>
</organism>
<protein>
    <submittedName>
        <fullName evidence="1">Uncharacterized protein</fullName>
    </submittedName>
</protein>
<accession>A0ABR3DLM2</accession>
<keyword evidence="2" id="KW-1185">Reference proteome</keyword>
<dbReference type="EMBL" id="JAVLET010000002">
    <property type="protein sequence ID" value="KAL0473509.1"/>
    <property type="molecule type" value="Genomic_DNA"/>
</dbReference>
<gene>
    <name evidence="1" type="ORF">QR685DRAFT_436685</name>
</gene>
<evidence type="ECO:0000313" key="1">
    <source>
        <dbReference type="EMBL" id="KAL0473509.1"/>
    </source>
</evidence>
<sequence>IIEYICYDKGYDPWTDQVCPAIILKSPQVIRRHQLVKRKAAMSHSNDFYSLLPFFPSSISPFDLHICSRSRNRSSGET</sequence>
<comment type="caution">
    <text evidence="1">The sequence shown here is derived from an EMBL/GenBank/DDBJ whole genome shotgun (WGS) entry which is preliminary data.</text>
</comment>
<proteinExistence type="predicted"/>
<name>A0ABR3DLM2_NEUIN</name>
<reference evidence="1 2" key="1">
    <citation type="submission" date="2023-09" db="EMBL/GenBank/DDBJ databases">
        <title>Multi-omics analysis of a traditional fermented food reveals byproduct-associated fungal strains for waste-to-food upcycling.</title>
        <authorList>
            <consortium name="Lawrence Berkeley National Laboratory"/>
            <person name="Rekdal V.M."/>
            <person name="Villalobos-Escobedo J.M."/>
            <person name="Rodriguez-Valeron N."/>
            <person name="Garcia M.O."/>
            <person name="Vasquez D.P."/>
            <person name="Damayanti I."/>
            <person name="Sorensen P.M."/>
            <person name="Baidoo E.E."/>
            <person name="De Carvalho A.C."/>
            <person name="Riley R."/>
            <person name="Lipzen A."/>
            <person name="He G."/>
            <person name="Yan M."/>
            <person name="Haridas S."/>
            <person name="Daum C."/>
            <person name="Yoshinaga Y."/>
            <person name="Ng V."/>
            <person name="Grigoriev I.V."/>
            <person name="Munk R."/>
            <person name="Nuraida L."/>
            <person name="Wijaya C.H."/>
            <person name="Morales P.-C."/>
            <person name="Keasling J.D."/>
        </authorList>
    </citation>
    <scope>NUCLEOTIDE SEQUENCE [LARGE SCALE GENOMIC DNA]</scope>
    <source>
        <strain evidence="1 2">FGSC 2613</strain>
    </source>
</reference>